<evidence type="ECO:0000313" key="3">
    <source>
        <dbReference type="Proteomes" id="UP000005237"/>
    </source>
</evidence>
<dbReference type="InterPro" id="IPR019425">
    <property type="entry name" value="7TM_GPCR_serpentine_rcpt_Srt"/>
</dbReference>
<name>A0A8R1DJG8_CAEJA</name>
<dbReference type="AlphaFoldDB" id="A0A8R1DJG8"/>
<dbReference type="Pfam" id="PF10321">
    <property type="entry name" value="7TM_GPCR_Srt"/>
    <property type="match status" value="1"/>
</dbReference>
<dbReference type="EnsemblMetazoa" id="CJA04514b.1">
    <property type="protein sequence ID" value="CJA04514b.1"/>
    <property type="gene ID" value="WBGene00123719"/>
</dbReference>
<keyword evidence="1" id="KW-0812">Transmembrane</keyword>
<feature type="transmembrane region" description="Helical" evidence="1">
    <location>
        <begin position="99"/>
        <end position="119"/>
    </location>
</feature>
<dbReference type="Proteomes" id="UP000005237">
    <property type="component" value="Unassembled WGS sequence"/>
</dbReference>
<evidence type="ECO:0000313" key="2">
    <source>
        <dbReference type="EnsemblMetazoa" id="CJA04514b.1"/>
    </source>
</evidence>
<protein>
    <submittedName>
        <fullName evidence="2">Uncharacterized protein</fullName>
    </submittedName>
</protein>
<organism evidence="2 3">
    <name type="scientific">Caenorhabditis japonica</name>
    <dbReference type="NCBI Taxonomy" id="281687"/>
    <lineage>
        <taxon>Eukaryota</taxon>
        <taxon>Metazoa</taxon>
        <taxon>Ecdysozoa</taxon>
        <taxon>Nematoda</taxon>
        <taxon>Chromadorea</taxon>
        <taxon>Rhabditida</taxon>
        <taxon>Rhabditina</taxon>
        <taxon>Rhabditomorpha</taxon>
        <taxon>Rhabditoidea</taxon>
        <taxon>Rhabditidae</taxon>
        <taxon>Peloderinae</taxon>
        <taxon>Caenorhabditis</taxon>
    </lineage>
</organism>
<keyword evidence="1" id="KW-1133">Transmembrane helix</keyword>
<keyword evidence="1" id="KW-0472">Membrane</keyword>
<dbReference type="PANTHER" id="PTHR23021:SF82">
    <property type="entry name" value="G PROTEIN-COUPLED RECEPTOR"/>
    <property type="match status" value="1"/>
</dbReference>
<sequence>MELNRDLEELWIGIAYFLISAPPIPLILLTILAVYRINQEGSNLTYKLVNVINFTQLVQCTGHLLTSPVLIWPALQKLPVLVTRTKKKITSDSKRRGEIAIACQYTFITIYATATLALWNTSNFKPETGSKSVRALMNICWQVGIMVHPILLLILNSSIRTEFWQVLGLRTRYTKGSSSKTAISVVVKRIST</sequence>
<reference evidence="3" key="1">
    <citation type="submission" date="2010-08" db="EMBL/GenBank/DDBJ databases">
        <authorList>
            <consortium name="Caenorhabditis japonica Sequencing Consortium"/>
            <person name="Wilson R.K."/>
        </authorList>
    </citation>
    <scope>NUCLEOTIDE SEQUENCE [LARGE SCALE GENOMIC DNA]</scope>
    <source>
        <strain evidence="3">DF5081</strain>
    </source>
</reference>
<feature type="transmembrane region" description="Helical" evidence="1">
    <location>
        <begin position="12"/>
        <end position="35"/>
    </location>
</feature>
<feature type="transmembrane region" description="Helical" evidence="1">
    <location>
        <begin position="135"/>
        <end position="155"/>
    </location>
</feature>
<keyword evidence="3" id="KW-1185">Reference proteome</keyword>
<evidence type="ECO:0000256" key="1">
    <source>
        <dbReference type="SAM" id="Phobius"/>
    </source>
</evidence>
<accession>A0A8R1DJG8</accession>
<reference evidence="2" key="2">
    <citation type="submission" date="2022-06" db="UniProtKB">
        <authorList>
            <consortium name="EnsemblMetazoa"/>
        </authorList>
    </citation>
    <scope>IDENTIFICATION</scope>
    <source>
        <strain evidence="2">DF5081</strain>
    </source>
</reference>
<dbReference type="PANTHER" id="PTHR23021">
    <property type="entry name" value="SERPENTINE RECEPTOR, CLASS T"/>
    <property type="match status" value="1"/>
</dbReference>
<proteinExistence type="predicted"/>